<dbReference type="OrthoDB" id="437810at2759"/>
<evidence type="ECO:0000313" key="3">
    <source>
        <dbReference type="Proteomes" id="UP000186817"/>
    </source>
</evidence>
<feature type="compositionally biased region" description="Pro residues" evidence="1">
    <location>
        <begin position="863"/>
        <end position="877"/>
    </location>
</feature>
<accession>A0A1Q9D0W0</accession>
<gene>
    <name evidence="2" type="ORF">AK812_SmicGene29810</name>
</gene>
<feature type="compositionally biased region" description="Low complexity" evidence="1">
    <location>
        <begin position="726"/>
        <end position="740"/>
    </location>
</feature>
<comment type="caution">
    <text evidence="2">The sequence shown here is derived from an EMBL/GenBank/DDBJ whole genome shotgun (WGS) entry which is preliminary data.</text>
</comment>
<sequence>MDPACPVPECIVIGSVLCLTWASLRWNDGLWSPPSRVVLQASSLSGLATRTKSCRASMPCRCQLLGLTGTSASCWGISWVNALQQCVADTSRLFPARVVDFLLPVLSPDSTHPVFVAPLHRSRAMPWLRSLLQEHWRLHSDLPPPSEHALYGVHSCKATVLSWERQLHLDPELRRLQGHHRPSAMEGSVRVYSRDDIGPMLQLQADIINKIRSGYRPLQPVARGSNPLPDFRVCLPAPDRSLPAMPVMESTSVVPAVPAATADTKGDADTDLSADSSDSDSSVHLLAAMAGRGYRRGGSYAASSDPPAAVTDRPGPDLSQLEDFTDAELLALLRQCSAGLSARSARLCSAILRPPRVEIYCQLPCSNPECPNACGRRVDPTRWGPVRTAFCRHGWGQDLHEVLTQKGFKTIASVAFAIPADGSPDDFLRVLWPAPDPSDTTALVTPSASFARRLLVQSRALIHPSGPAPVTPSSNSPDPSPAPKITSEAAETLRQKFMENYPGEILSPANTPSVEFLSRLRSELDKPTTLWIPWRLRTSEQDLQNFYDTRRPRTDGQILRHILDGVPEPIAAQTSATVSGPVEPALRRHCGLLVTALAFLGDLHLRPGKTFLEAFVGTATAVPLDSTLRPPSLQEALSAEKSVWAAIAGLMRDEKWSLSDALHEVSVTRHMLPTLLCARPRTMTAPPFRDTPGRGSGSAGSSDRPEPHFERPPKKPRKDTPTGGRPKATPKGAATAPGKKPVSDLWDSSWANEDESGREICKRFVPAAPTAANAFVPLLSAPESVPDDACSVSSSGSVEVIPQTDGDSVHGSVSASDPIARSRSPCRPLLRFSWSAAPPSIPLRSGRLTHPCASAPAGTAPPAVEPTLPPTPVSPPS</sequence>
<organism evidence="2 3">
    <name type="scientific">Symbiodinium microadriaticum</name>
    <name type="common">Dinoflagellate</name>
    <name type="synonym">Zooxanthella microadriatica</name>
    <dbReference type="NCBI Taxonomy" id="2951"/>
    <lineage>
        <taxon>Eukaryota</taxon>
        <taxon>Sar</taxon>
        <taxon>Alveolata</taxon>
        <taxon>Dinophyceae</taxon>
        <taxon>Suessiales</taxon>
        <taxon>Symbiodiniaceae</taxon>
        <taxon>Symbiodinium</taxon>
    </lineage>
</organism>
<dbReference type="AlphaFoldDB" id="A0A1Q9D0W0"/>
<feature type="region of interest" description="Disordered" evidence="1">
    <location>
        <begin position="801"/>
        <end position="823"/>
    </location>
</feature>
<evidence type="ECO:0000313" key="2">
    <source>
        <dbReference type="EMBL" id="OLP88802.1"/>
    </source>
</evidence>
<feature type="region of interest" description="Disordered" evidence="1">
    <location>
        <begin position="463"/>
        <end position="485"/>
    </location>
</feature>
<feature type="region of interest" description="Disordered" evidence="1">
    <location>
        <begin position="682"/>
        <end position="751"/>
    </location>
</feature>
<protein>
    <submittedName>
        <fullName evidence="2">Uncharacterized protein</fullName>
    </submittedName>
</protein>
<proteinExistence type="predicted"/>
<evidence type="ECO:0000256" key="1">
    <source>
        <dbReference type="SAM" id="MobiDB-lite"/>
    </source>
</evidence>
<feature type="compositionally biased region" description="Low complexity" evidence="1">
    <location>
        <begin position="271"/>
        <end position="280"/>
    </location>
</feature>
<keyword evidence="3" id="KW-1185">Reference proteome</keyword>
<feature type="region of interest" description="Disordered" evidence="1">
    <location>
        <begin position="297"/>
        <end position="320"/>
    </location>
</feature>
<feature type="compositionally biased region" description="Basic and acidic residues" evidence="1">
    <location>
        <begin position="703"/>
        <end position="713"/>
    </location>
</feature>
<dbReference type="EMBL" id="LSRX01000793">
    <property type="protein sequence ID" value="OLP88802.1"/>
    <property type="molecule type" value="Genomic_DNA"/>
</dbReference>
<name>A0A1Q9D0W0_SYMMI</name>
<feature type="region of interest" description="Disordered" evidence="1">
    <location>
        <begin position="261"/>
        <end position="280"/>
    </location>
</feature>
<dbReference type="Proteomes" id="UP000186817">
    <property type="component" value="Unassembled WGS sequence"/>
</dbReference>
<reference evidence="2 3" key="1">
    <citation type="submission" date="2016-02" db="EMBL/GenBank/DDBJ databases">
        <title>Genome analysis of coral dinoflagellate symbionts highlights evolutionary adaptations to a symbiotic lifestyle.</title>
        <authorList>
            <person name="Aranda M."/>
            <person name="Li Y."/>
            <person name="Liew Y.J."/>
            <person name="Baumgarten S."/>
            <person name="Simakov O."/>
            <person name="Wilson M."/>
            <person name="Piel J."/>
            <person name="Ashoor H."/>
            <person name="Bougouffa S."/>
            <person name="Bajic V.B."/>
            <person name="Ryu T."/>
            <person name="Ravasi T."/>
            <person name="Bayer T."/>
            <person name="Micklem G."/>
            <person name="Kim H."/>
            <person name="Bhak J."/>
            <person name="Lajeunesse T.C."/>
            <person name="Voolstra C.R."/>
        </authorList>
    </citation>
    <scope>NUCLEOTIDE SEQUENCE [LARGE SCALE GENOMIC DNA]</scope>
    <source>
        <strain evidence="2 3">CCMP2467</strain>
    </source>
</reference>
<feature type="region of interest" description="Disordered" evidence="1">
    <location>
        <begin position="838"/>
        <end position="877"/>
    </location>
</feature>